<evidence type="ECO:0000313" key="2">
    <source>
        <dbReference type="Proteomes" id="UP001057452"/>
    </source>
</evidence>
<protein>
    <submittedName>
        <fullName evidence="1">Uncharacterized protein</fullName>
    </submittedName>
</protein>
<dbReference type="Proteomes" id="UP001057452">
    <property type="component" value="Chromosome 11"/>
</dbReference>
<reference evidence="1" key="1">
    <citation type="submission" date="2022-05" db="EMBL/GenBank/DDBJ databases">
        <title>Chromosome-level genome of Chaenocephalus aceratus.</title>
        <authorList>
            <person name="Park H."/>
        </authorList>
    </citation>
    <scope>NUCLEOTIDE SEQUENCE</scope>
    <source>
        <strain evidence="1">KU_202001</strain>
    </source>
</reference>
<name>A0ACB9WWA1_CHAAC</name>
<gene>
    <name evidence="1" type="ORF">KUCAC02_011072</name>
</gene>
<proteinExistence type="predicted"/>
<organism evidence="1 2">
    <name type="scientific">Chaenocephalus aceratus</name>
    <name type="common">Blackfin icefish</name>
    <name type="synonym">Chaenichthys aceratus</name>
    <dbReference type="NCBI Taxonomy" id="36190"/>
    <lineage>
        <taxon>Eukaryota</taxon>
        <taxon>Metazoa</taxon>
        <taxon>Chordata</taxon>
        <taxon>Craniata</taxon>
        <taxon>Vertebrata</taxon>
        <taxon>Euteleostomi</taxon>
        <taxon>Actinopterygii</taxon>
        <taxon>Neopterygii</taxon>
        <taxon>Teleostei</taxon>
        <taxon>Neoteleostei</taxon>
        <taxon>Acanthomorphata</taxon>
        <taxon>Eupercaria</taxon>
        <taxon>Perciformes</taxon>
        <taxon>Notothenioidei</taxon>
        <taxon>Channichthyidae</taxon>
        <taxon>Chaenocephalus</taxon>
    </lineage>
</organism>
<accession>A0ACB9WWA1</accession>
<dbReference type="EMBL" id="CM043795">
    <property type="protein sequence ID" value="KAI4817689.1"/>
    <property type="molecule type" value="Genomic_DNA"/>
</dbReference>
<evidence type="ECO:0000313" key="1">
    <source>
        <dbReference type="EMBL" id="KAI4817689.1"/>
    </source>
</evidence>
<sequence>MEGGCAGGGLRGVSLTPSAAPPLVLKAAPVMKDTTSMGQAALPWTNVVVTTMDVPTSPLTGVKSVVAVYVFFKELSITVTDRQETWVNVSYEEDILFSKPRDQCNSIIICRKFNNN</sequence>
<comment type="caution">
    <text evidence="1">The sequence shown here is derived from an EMBL/GenBank/DDBJ whole genome shotgun (WGS) entry which is preliminary data.</text>
</comment>
<keyword evidence="2" id="KW-1185">Reference proteome</keyword>